<dbReference type="PANTHER" id="PTHR31672:SF13">
    <property type="entry name" value="F-BOX PROTEIN CPR30-LIKE"/>
    <property type="match status" value="1"/>
</dbReference>
<reference evidence="3" key="1">
    <citation type="submission" date="2013-09" db="EMBL/GenBank/DDBJ databases">
        <title>Corchorus olitorius genome sequencing.</title>
        <authorList>
            <person name="Alam M."/>
            <person name="Haque M.S."/>
            <person name="Islam M.S."/>
            <person name="Emdad E.M."/>
            <person name="Islam M.M."/>
            <person name="Ahmed B."/>
            <person name="Halim A."/>
            <person name="Hossen Q.M.M."/>
            <person name="Hossain M.Z."/>
            <person name="Ahmed R."/>
            <person name="Khan M.M."/>
            <person name="Islam R."/>
            <person name="Rashid M.M."/>
            <person name="Khan S.A."/>
            <person name="Rahman M.S."/>
            <person name="Alam M."/>
            <person name="Yahiya A.S."/>
            <person name="Khan M.S."/>
            <person name="Azam M.S."/>
            <person name="Haque T."/>
            <person name="Lashkar M.Z.H."/>
            <person name="Akhand A.I."/>
            <person name="Morshed G."/>
            <person name="Roy S."/>
            <person name="Uddin K.S."/>
            <person name="Rabeya T."/>
            <person name="Hossain A.S."/>
            <person name="Chowdhury A."/>
            <person name="Snigdha A.R."/>
            <person name="Mortoza M.S."/>
            <person name="Matin S.A."/>
            <person name="Hoque S.M.E."/>
            <person name="Islam M.K."/>
            <person name="Roy D.K."/>
            <person name="Haider R."/>
            <person name="Moosa M.M."/>
            <person name="Elias S.M."/>
            <person name="Hasan A.M."/>
            <person name="Jahan S."/>
            <person name="Shafiuddin M."/>
            <person name="Mahmood N."/>
            <person name="Shommy N.S."/>
        </authorList>
    </citation>
    <scope>NUCLEOTIDE SEQUENCE [LARGE SCALE GENOMIC DNA]</scope>
    <source>
        <strain evidence="3">cv. O-4</strain>
    </source>
</reference>
<organism evidence="2 3">
    <name type="scientific">Corchorus olitorius</name>
    <dbReference type="NCBI Taxonomy" id="93759"/>
    <lineage>
        <taxon>Eukaryota</taxon>
        <taxon>Viridiplantae</taxon>
        <taxon>Streptophyta</taxon>
        <taxon>Embryophyta</taxon>
        <taxon>Tracheophyta</taxon>
        <taxon>Spermatophyta</taxon>
        <taxon>Magnoliopsida</taxon>
        <taxon>eudicotyledons</taxon>
        <taxon>Gunneridae</taxon>
        <taxon>Pentapetalae</taxon>
        <taxon>rosids</taxon>
        <taxon>malvids</taxon>
        <taxon>Malvales</taxon>
        <taxon>Malvaceae</taxon>
        <taxon>Grewioideae</taxon>
        <taxon>Apeibeae</taxon>
        <taxon>Corchorus</taxon>
    </lineage>
</organism>
<dbReference type="InterPro" id="IPR006527">
    <property type="entry name" value="F-box-assoc_dom_typ1"/>
</dbReference>
<dbReference type="NCBIfam" id="TIGR01640">
    <property type="entry name" value="F_box_assoc_1"/>
    <property type="match status" value="1"/>
</dbReference>
<protein>
    <recommendedName>
        <fullName evidence="1">F-box associated beta-propeller type 1 domain-containing protein</fullName>
    </recommendedName>
</protein>
<gene>
    <name evidence="2" type="ORF">COLO4_16485</name>
</gene>
<dbReference type="PANTHER" id="PTHR31672">
    <property type="entry name" value="BNACNNG10540D PROTEIN"/>
    <property type="match status" value="1"/>
</dbReference>
<accession>A0A1R3JH90</accession>
<dbReference type="InterPro" id="IPR050796">
    <property type="entry name" value="SCF_F-box_component"/>
</dbReference>
<proteinExistence type="predicted"/>
<sequence>MDGKKGKKIGASEDGNESEVVQAFYDRGGPKSELYIVGTGSWKSMGNVPYCTNLEYHHSCFKFNTFLHGANHWLEYSSFNGQRIISIVCFDFENDMFREVPSPPKGDDQFMLGVIEDSLCACCFCDDDPYQFDIWVMKDYGVKESWTKQFRIEHTFLPDRLGDYYYPLILLKNGRMLMSHNDQDVCYNLKEKRFKKTDISAKQFYFYLSAYTPCFVSLKDVAKGEQISR</sequence>
<evidence type="ECO:0000313" key="2">
    <source>
        <dbReference type="EMBL" id="OMO94180.1"/>
    </source>
</evidence>
<dbReference type="Pfam" id="PF07734">
    <property type="entry name" value="FBA_1"/>
    <property type="match status" value="1"/>
</dbReference>
<keyword evidence="3" id="KW-1185">Reference proteome</keyword>
<dbReference type="Proteomes" id="UP000187203">
    <property type="component" value="Unassembled WGS sequence"/>
</dbReference>
<evidence type="ECO:0000313" key="3">
    <source>
        <dbReference type="Proteomes" id="UP000187203"/>
    </source>
</evidence>
<dbReference type="STRING" id="93759.A0A1R3JH90"/>
<comment type="caution">
    <text evidence="2">The sequence shown here is derived from an EMBL/GenBank/DDBJ whole genome shotgun (WGS) entry which is preliminary data.</text>
</comment>
<dbReference type="AlphaFoldDB" id="A0A1R3JH90"/>
<name>A0A1R3JH90_9ROSI</name>
<dbReference type="InterPro" id="IPR017451">
    <property type="entry name" value="F-box-assoc_interact_dom"/>
</dbReference>
<dbReference type="OrthoDB" id="610337at2759"/>
<dbReference type="EMBL" id="AWUE01016107">
    <property type="protein sequence ID" value="OMO94180.1"/>
    <property type="molecule type" value="Genomic_DNA"/>
</dbReference>
<feature type="domain" description="F-box associated beta-propeller type 1" evidence="1">
    <location>
        <begin position="30"/>
        <end position="217"/>
    </location>
</feature>
<evidence type="ECO:0000259" key="1">
    <source>
        <dbReference type="Pfam" id="PF07734"/>
    </source>
</evidence>